<reference evidence="2 3" key="1">
    <citation type="submission" date="2019-03" db="EMBL/GenBank/DDBJ databases">
        <title>Genomic Encyclopedia of Type Strains, Phase IV (KMG-IV): sequencing the most valuable type-strain genomes for metagenomic binning, comparative biology and taxonomic classification.</title>
        <authorList>
            <person name="Goeker M."/>
        </authorList>
    </citation>
    <scope>NUCLEOTIDE SEQUENCE [LARGE SCALE GENOMIC DNA]</scope>
    <source>
        <strain evidence="2 3">DSM 45707</strain>
    </source>
</reference>
<sequence>MKVLKIKLFQETASYTKPFAFKVGETYPIPPYSTVIGMIHWIIGATSYQEMNVSIQGNYEDKFVDYRTTSLFKGNTIATSPLNVHLLYGVSLTIHISADKELLHQIAQELSSPGEYLSLGRKEDLVRIDSISWMDVTEEETSGHHHTLTQGIYIPLDYLYDPELTSGIRYRLNTTYDVLHDQRIWKKIDVLYLTEGDLLEEETLFKDEEGDLVYFFSPYK</sequence>
<evidence type="ECO:0000313" key="2">
    <source>
        <dbReference type="EMBL" id="TCS93599.1"/>
    </source>
</evidence>
<dbReference type="Pfam" id="PF09704">
    <property type="entry name" value="Cas_Cas5d"/>
    <property type="match status" value="1"/>
</dbReference>
<comment type="caution">
    <text evidence="2">The sequence shown here is derived from an EMBL/GenBank/DDBJ whole genome shotgun (WGS) entry which is preliminary data.</text>
</comment>
<dbReference type="AlphaFoldDB" id="A0A4R3L2C4"/>
<dbReference type="GO" id="GO:0043571">
    <property type="term" value="P:maintenance of CRISPR repeat elements"/>
    <property type="evidence" value="ECO:0007669"/>
    <property type="project" value="InterPro"/>
</dbReference>
<dbReference type="Proteomes" id="UP000294937">
    <property type="component" value="Unassembled WGS sequence"/>
</dbReference>
<dbReference type="EMBL" id="SMAG01000006">
    <property type="protein sequence ID" value="TCS93599.1"/>
    <property type="molecule type" value="Genomic_DNA"/>
</dbReference>
<evidence type="ECO:0000313" key="3">
    <source>
        <dbReference type="Proteomes" id="UP000294937"/>
    </source>
</evidence>
<dbReference type="Gene3D" id="3.30.70.2660">
    <property type="match status" value="1"/>
</dbReference>
<dbReference type="GO" id="GO:0051607">
    <property type="term" value="P:defense response to virus"/>
    <property type="evidence" value="ECO:0007669"/>
    <property type="project" value="UniProtKB-KW"/>
</dbReference>
<dbReference type="InterPro" id="IPR013337">
    <property type="entry name" value="CRISPR-assoc_prot_Cas5_Tneap"/>
</dbReference>
<accession>A0A4R3L2C4</accession>
<dbReference type="NCBIfam" id="TIGR02593">
    <property type="entry name" value="CRISPR_cas5"/>
    <property type="match status" value="1"/>
</dbReference>
<dbReference type="InterPro" id="IPR013422">
    <property type="entry name" value="CRISPR-assoc_prot_Cas5_N"/>
</dbReference>
<dbReference type="OrthoDB" id="9782505at2"/>
<dbReference type="InterPro" id="IPR021124">
    <property type="entry name" value="CRISPR-assoc_prot_Cas5"/>
</dbReference>
<keyword evidence="3" id="KW-1185">Reference proteome</keyword>
<protein>
    <submittedName>
        <fullName evidence="2">CRISPR-associated Cas5t family protein</fullName>
    </submittedName>
</protein>
<dbReference type="NCBIfam" id="TIGR01895">
    <property type="entry name" value="cas_Cas5t"/>
    <property type="match status" value="1"/>
</dbReference>
<evidence type="ECO:0000256" key="1">
    <source>
        <dbReference type="ARBA" id="ARBA00023118"/>
    </source>
</evidence>
<dbReference type="RefSeq" id="WP_131925450.1">
    <property type="nucleotide sequence ID" value="NZ_SMAG01000006.1"/>
</dbReference>
<name>A0A4R3L2C4_9BACL</name>
<gene>
    <name evidence="2" type="ORF">EDD58_10632</name>
</gene>
<keyword evidence="1" id="KW-0051">Antiviral defense</keyword>
<organism evidence="2 3">
    <name type="scientific">Hazenella coriacea</name>
    <dbReference type="NCBI Taxonomy" id="1179467"/>
    <lineage>
        <taxon>Bacteria</taxon>
        <taxon>Bacillati</taxon>
        <taxon>Bacillota</taxon>
        <taxon>Bacilli</taxon>
        <taxon>Bacillales</taxon>
        <taxon>Thermoactinomycetaceae</taxon>
        <taxon>Hazenella</taxon>
    </lineage>
</organism>
<proteinExistence type="predicted"/>